<keyword evidence="4 8" id="KW-0769">Symport</keyword>
<dbReference type="PROSITE" id="PS00713">
    <property type="entry name" value="NA_DICARBOXYL_SYMP_1"/>
    <property type="match status" value="1"/>
</dbReference>
<dbReference type="Proteomes" id="UP001469553">
    <property type="component" value="Unassembled WGS sequence"/>
</dbReference>
<proteinExistence type="inferred from homology"/>
<protein>
    <recommendedName>
        <fullName evidence="8">Amino acid transporter</fullName>
    </recommendedName>
</protein>
<evidence type="ECO:0000313" key="10">
    <source>
        <dbReference type="Proteomes" id="UP001469553"/>
    </source>
</evidence>
<dbReference type="PANTHER" id="PTHR11958:SF63">
    <property type="entry name" value="AMINO ACID TRANSPORTER"/>
    <property type="match status" value="1"/>
</dbReference>
<keyword evidence="6 8" id="KW-0472">Membrane</keyword>
<dbReference type="PANTHER" id="PTHR11958">
    <property type="entry name" value="SODIUM/DICARBOXYLATE SYMPORTER-RELATED"/>
    <property type="match status" value="1"/>
</dbReference>
<sequence length="241" mass="26859">MLAREIKYLHFPGEMLLRMLQMMVLPLIVSSLIAGMSNVDKKVFGKTGLRAFIYYIVTTVVAAGCAECGFILNLIRNLFPSNLVEACFRQYVTVYPSSNSSGNRVAIINMTGNRESFLFQITNARNCRWHQHCRYSPVGIIFLLAGQVVKMTDAADIGRDVAMYTLTVITGFVIHGCVTLPLIYFIVTRKNPLRFYGGILQALSTAFGTSSSSATLPVTLHCMEENHDMDKQSGCHSSKHW</sequence>
<feature type="transmembrane region" description="Helical" evidence="8">
    <location>
        <begin position="161"/>
        <end position="187"/>
    </location>
</feature>
<evidence type="ECO:0000256" key="5">
    <source>
        <dbReference type="ARBA" id="ARBA00022989"/>
    </source>
</evidence>
<comment type="caution">
    <text evidence="8">Lacks conserved residue(s) required for the propagation of feature annotation.</text>
</comment>
<dbReference type="InterPro" id="IPR018107">
    <property type="entry name" value="Na-dicarboxylate_symporter_CS"/>
</dbReference>
<dbReference type="Pfam" id="PF00375">
    <property type="entry name" value="SDF"/>
    <property type="match status" value="2"/>
</dbReference>
<comment type="subcellular location">
    <subcellularLocation>
        <location evidence="1 8">Membrane</location>
        <topology evidence="1 8">Multi-pass membrane protein</topology>
    </subcellularLocation>
</comment>
<name>A0ABV1ACW3_9TELE</name>
<dbReference type="PRINTS" id="PR00173">
    <property type="entry name" value="EDTRNSPORT"/>
</dbReference>
<evidence type="ECO:0000256" key="3">
    <source>
        <dbReference type="ARBA" id="ARBA00022692"/>
    </source>
</evidence>
<evidence type="ECO:0000256" key="6">
    <source>
        <dbReference type="ARBA" id="ARBA00023136"/>
    </source>
</evidence>
<gene>
    <name evidence="9" type="ORF">AMECASPLE_032057</name>
</gene>
<dbReference type="SUPFAM" id="SSF118215">
    <property type="entry name" value="Proton glutamate symport protein"/>
    <property type="match status" value="1"/>
</dbReference>
<feature type="transmembrane region" description="Helical" evidence="8">
    <location>
        <begin position="20"/>
        <end position="39"/>
    </location>
</feature>
<dbReference type="EMBL" id="JAHRIP010088729">
    <property type="protein sequence ID" value="MEQ2316388.1"/>
    <property type="molecule type" value="Genomic_DNA"/>
</dbReference>
<keyword evidence="7" id="KW-0325">Glycoprotein</keyword>
<dbReference type="InterPro" id="IPR036458">
    <property type="entry name" value="Na:dicarbo_symporter_sf"/>
</dbReference>
<dbReference type="InterPro" id="IPR001991">
    <property type="entry name" value="Na-dicarboxylate_symporter"/>
</dbReference>
<comment type="caution">
    <text evidence="9">The sequence shown here is derived from an EMBL/GenBank/DDBJ whole genome shotgun (WGS) entry which is preliminary data.</text>
</comment>
<dbReference type="InterPro" id="IPR050746">
    <property type="entry name" value="DAACS"/>
</dbReference>
<feature type="transmembrane region" description="Helical" evidence="8">
    <location>
        <begin position="51"/>
        <end position="75"/>
    </location>
</feature>
<keyword evidence="2 8" id="KW-0813">Transport</keyword>
<evidence type="ECO:0000256" key="2">
    <source>
        <dbReference type="ARBA" id="ARBA00022448"/>
    </source>
</evidence>
<comment type="similarity">
    <text evidence="8">Belongs to the dicarboxylate/amino acid:cation symporter (DAACS) (TC 2.A.23) family.</text>
</comment>
<organism evidence="9 10">
    <name type="scientific">Ameca splendens</name>
    <dbReference type="NCBI Taxonomy" id="208324"/>
    <lineage>
        <taxon>Eukaryota</taxon>
        <taxon>Metazoa</taxon>
        <taxon>Chordata</taxon>
        <taxon>Craniata</taxon>
        <taxon>Vertebrata</taxon>
        <taxon>Euteleostomi</taxon>
        <taxon>Actinopterygii</taxon>
        <taxon>Neopterygii</taxon>
        <taxon>Teleostei</taxon>
        <taxon>Neoteleostei</taxon>
        <taxon>Acanthomorphata</taxon>
        <taxon>Ovalentaria</taxon>
        <taxon>Atherinomorphae</taxon>
        <taxon>Cyprinodontiformes</taxon>
        <taxon>Goodeidae</taxon>
        <taxon>Ameca</taxon>
    </lineage>
</organism>
<keyword evidence="5 8" id="KW-1133">Transmembrane helix</keyword>
<accession>A0ABV1ACW3</accession>
<evidence type="ECO:0000256" key="4">
    <source>
        <dbReference type="ARBA" id="ARBA00022847"/>
    </source>
</evidence>
<evidence type="ECO:0000256" key="7">
    <source>
        <dbReference type="ARBA" id="ARBA00023180"/>
    </source>
</evidence>
<keyword evidence="10" id="KW-1185">Reference proteome</keyword>
<dbReference type="Gene3D" id="1.10.3860.10">
    <property type="entry name" value="Sodium:dicarboxylate symporter"/>
    <property type="match status" value="2"/>
</dbReference>
<evidence type="ECO:0000313" key="9">
    <source>
        <dbReference type="EMBL" id="MEQ2316388.1"/>
    </source>
</evidence>
<evidence type="ECO:0000256" key="1">
    <source>
        <dbReference type="ARBA" id="ARBA00004141"/>
    </source>
</evidence>
<keyword evidence="3 8" id="KW-0812">Transmembrane</keyword>
<evidence type="ECO:0000256" key="8">
    <source>
        <dbReference type="RuleBase" id="RU361216"/>
    </source>
</evidence>
<reference evidence="9 10" key="1">
    <citation type="submission" date="2021-06" db="EMBL/GenBank/DDBJ databases">
        <authorList>
            <person name="Palmer J.M."/>
        </authorList>
    </citation>
    <scope>NUCLEOTIDE SEQUENCE [LARGE SCALE GENOMIC DNA]</scope>
    <source>
        <strain evidence="9 10">AS_MEX2019</strain>
        <tissue evidence="9">Muscle</tissue>
    </source>
</reference>